<dbReference type="EMBL" id="MYFO01000009">
    <property type="protein sequence ID" value="TFE88558.1"/>
    <property type="molecule type" value="Genomic_DNA"/>
</dbReference>
<feature type="transmembrane region" description="Helical" evidence="6">
    <location>
        <begin position="345"/>
        <end position="366"/>
    </location>
</feature>
<feature type="transmembrane region" description="Helical" evidence="6">
    <location>
        <begin position="55"/>
        <end position="74"/>
    </location>
</feature>
<keyword evidence="4 6" id="KW-1133">Transmembrane helix</keyword>
<evidence type="ECO:0000256" key="3">
    <source>
        <dbReference type="ARBA" id="ARBA00022692"/>
    </source>
</evidence>
<reference evidence="8 9" key="1">
    <citation type="submission" date="2017-03" db="EMBL/GenBank/DDBJ databases">
        <title>Isolation of Levoglucosan Utilizing Bacteria.</title>
        <authorList>
            <person name="Arya A.S."/>
        </authorList>
    </citation>
    <scope>NUCLEOTIDE SEQUENCE [LARGE SCALE GENOMIC DNA]</scope>
    <source>
        <strain evidence="8 9">MEC069</strain>
    </source>
</reference>
<feature type="transmembrane region" description="Helical" evidence="6">
    <location>
        <begin position="173"/>
        <end position="193"/>
    </location>
</feature>
<feature type="transmembrane region" description="Helical" evidence="6">
    <location>
        <begin position="21"/>
        <end position="43"/>
    </location>
</feature>
<dbReference type="RefSeq" id="WP_134751902.1">
    <property type="nucleotide sequence ID" value="NZ_MYFO02000002.1"/>
</dbReference>
<evidence type="ECO:0000256" key="5">
    <source>
        <dbReference type="ARBA" id="ARBA00023136"/>
    </source>
</evidence>
<dbReference type="SUPFAM" id="SSF103473">
    <property type="entry name" value="MFS general substrate transporter"/>
    <property type="match status" value="1"/>
</dbReference>
<evidence type="ECO:0000313" key="9">
    <source>
        <dbReference type="Proteomes" id="UP000298246"/>
    </source>
</evidence>
<evidence type="ECO:0000256" key="6">
    <source>
        <dbReference type="SAM" id="Phobius"/>
    </source>
</evidence>
<feature type="transmembrane region" description="Helical" evidence="6">
    <location>
        <begin position="372"/>
        <end position="392"/>
    </location>
</feature>
<keyword evidence="5 6" id="KW-0472">Membrane</keyword>
<dbReference type="AlphaFoldDB" id="A0A4Y8Q3H1"/>
<proteinExistence type="predicted"/>
<comment type="caution">
    <text evidence="8">The sequence shown here is derived from an EMBL/GenBank/DDBJ whole genome shotgun (WGS) entry which is preliminary data.</text>
</comment>
<organism evidence="8 9">
    <name type="scientific">Paenibacillus athensensis</name>
    <dbReference type="NCBI Taxonomy" id="1967502"/>
    <lineage>
        <taxon>Bacteria</taxon>
        <taxon>Bacillati</taxon>
        <taxon>Bacillota</taxon>
        <taxon>Bacilli</taxon>
        <taxon>Bacillales</taxon>
        <taxon>Paenibacillaceae</taxon>
        <taxon>Paenibacillus</taxon>
    </lineage>
</organism>
<gene>
    <name evidence="8" type="ORF">B5M42_08875</name>
</gene>
<dbReference type="PANTHER" id="PTHR23526">
    <property type="entry name" value="INTEGRAL MEMBRANE TRANSPORT PROTEIN-RELATED"/>
    <property type="match status" value="1"/>
</dbReference>
<keyword evidence="3 6" id="KW-0812">Transmembrane</keyword>
<accession>A0A4Y8Q3H1</accession>
<dbReference type="InterPro" id="IPR011701">
    <property type="entry name" value="MFS"/>
</dbReference>
<protein>
    <submittedName>
        <fullName evidence="8">MFS transporter</fullName>
    </submittedName>
</protein>
<dbReference type="InterPro" id="IPR052528">
    <property type="entry name" value="Sugar_transport-like"/>
</dbReference>
<dbReference type="PANTHER" id="PTHR23526:SF2">
    <property type="entry name" value="MAJOR FACILITATOR SUPERFAMILY (MFS) PROFILE DOMAIN-CONTAINING PROTEIN"/>
    <property type="match status" value="1"/>
</dbReference>
<dbReference type="Proteomes" id="UP000298246">
    <property type="component" value="Unassembled WGS sequence"/>
</dbReference>
<feature type="transmembrane region" description="Helical" evidence="6">
    <location>
        <begin position="86"/>
        <end position="104"/>
    </location>
</feature>
<feature type="domain" description="Major facilitator superfamily (MFS) profile" evidence="7">
    <location>
        <begin position="220"/>
        <end position="402"/>
    </location>
</feature>
<evidence type="ECO:0000256" key="4">
    <source>
        <dbReference type="ARBA" id="ARBA00022989"/>
    </source>
</evidence>
<dbReference type="GO" id="GO:0005886">
    <property type="term" value="C:plasma membrane"/>
    <property type="evidence" value="ECO:0007669"/>
    <property type="project" value="UniProtKB-SubCell"/>
</dbReference>
<dbReference type="OrthoDB" id="2370447at2"/>
<sequence length="402" mass="44109">MSDNDFLQRMGMRMSRGTWRNFQWDFSATILFSLFNVIFNQFYIPMAIHHGATSLAVGLLSASPAIGLLFSPLWANWIERTQPRPFMLYPNLIGRLLIVLPAIWTSSWVFVGVALAFQLLMGIQAPAYASLVTRMYPADLRGRLMGNVRVAMGFLMVPLSYVCGRWIDHAGSGGPLAAAALAGVLSILAFNGIKEIEPLAGPPRKPSLLDQFSILKGNKPLIVFLAATTFAGFGNMLGNPLYQIVQVQQLALSNVEIGFIRMVYFLFLMFAYWLMGWMIDRYTPKHAMYFAFGGFLLVPLLYGLFDSFPVLLVAGGLQGFADAAWDIGCMAYVFRIAPGREASVFGLHLMLFGIRGTIGPLLSTGLSHSLPMSALFLSAAACSVVALILFVLEKPAGEPKPL</sequence>
<evidence type="ECO:0000259" key="7">
    <source>
        <dbReference type="PROSITE" id="PS50850"/>
    </source>
</evidence>
<feature type="transmembrane region" description="Helical" evidence="6">
    <location>
        <begin position="311"/>
        <end position="333"/>
    </location>
</feature>
<feature type="transmembrane region" description="Helical" evidence="6">
    <location>
        <begin position="150"/>
        <end position="167"/>
    </location>
</feature>
<dbReference type="GO" id="GO:0022857">
    <property type="term" value="F:transmembrane transporter activity"/>
    <property type="evidence" value="ECO:0007669"/>
    <property type="project" value="InterPro"/>
</dbReference>
<evidence type="ECO:0000256" key="1">
    <source>
        <dbReference type="ARBA" id="ARBA00004651"/>
    </source>
</evidence>
<evidence type="ECO:0000313" key="8">
    <source>
        <dbReference type="EMBL" id="TFE88558.1"/>
    </source>
</evidence>
<dbReference type="Pfam" id="PF07690">
    <property type="entry name" value="MFS_1"/>
    <property type="match status" value="1"/>
</dbReference>
<evidence type="ECO:0000256" key="2">
    <source>
        <dbReference type="ARBA" id="ARBA00022448"/>
    </source>
</evidence>
<keyword evidence="2" id="KW-0813">Transport</keyword>
<feature type="transmembrane region" description="Helical" evidence="6">
    <location>
        <begin position="287"/>
        <end position="305"/>
    </location>
</feature>
<feature type="transmembrane region" description="Helical" evidence="6">
    <location>
        <begin position="258"/>
        <end position="275"/>
    </location>
</feature>
<dbReference type="Gene3D" id="1.20.1250.20">
    <property type="entry name" value="MFS general substrate transporter like domains"/>
    <property type="match status" value="2"/>
</dbReference>
<name>A0A4Y8Q3H1_9BACL</name>
<comment type="subcellular location">
    <subcellularLocation>
        <location evidence="1">Cell membrane</location>
        <topology evidence="1">Multi-pass membrane protein</topology>
    </subcellularLocation>
</comment>
<dbReference type="InterPro" id="IPR020846">
    <property type="entry name" value="MFS_dom"/>
</dbReference>
<feature type="transmembrane region" description="Helical" evidence="6">
    <location>
        <begin position="110"/>
        <end position="129"/>
    </location>
</feature>
<feature type="transmembrane region" description="Helical" evidence="6">
    <location>
        <begin position="221"/>
        <end position="238"/>
    </location>
</feature>
<dbReference type="PROSITE" id="PS50850">
    <property type="entry name" value="MFS"/>
    <property type="match status" value="1"/>
</dbReference>
<keyword evidence="9" id="KW-1185">Reference proteome</keyword>
<dbReference type="InterPro" id="IPR036259">
    <property type="entry name" value="MFS_trans_sf"/>
</dbReference>